<dbReference type="RefSeq" id="XP_016643377.1">
    <property type="nucleotide sequence ID" value="XM_016787032.1"/>
</dbReference>
<feature type="region of interest" description="Disordered" evidence="1">
    <location>
        <begin position="1"/>
        <end position="53"/>
    </location>
</feature>
<dbReference type="OMA" id="CRPETSF"/>
<dbReference type="AlphaFoldDB" id="A0A084G8B6"/>
<evidence type="ECO:0000313" key="3">
    <source>
        <dbReference type="Proteomes" id="UP000028545"/>
    </source>
</evidence>
<organism evidence="2 3">
    <name type="scientific">Pseudallescheria apiosperma</name>
    <name type="common">Scedosporium apiospermum</name>
    <dbReference type="NCBI Taxonomy" id="563466"/>
    <lineage>
        <taxon>Eukaryota</taxon>
        <taxon>Fungi</taxon>
        <taxon>Dikarya</taxon>
        <taxon>Ascomycota</taxon>
        <taxon>Pezizomycotina</taxon>
        <taxon>Sordariomycetes</taxon>
        <taxon>Hypocreomycetidae</taxon>
        <taxon>Microascales</taxon>
        <taxon>Microascaceae</taxon>
        <taxon>Scedosporium</taxon>
    </lineage>
</organism>
<evidence type="ECO:0000313" key="2">
    <source>
        <dbReference type="EMBL" id="KEZ43578.1"/>
    </source>
</evidence>
<gene>
    <name evidence="2" type="ORF">SAPIO_CDS4503</name>
</gene>
<accession>A0A084G8B6</accession>
<protein>
    <submittedName>
        <fullName evidence="2">Uncharacterized protein</fullName>
    </submittedName>
</protein>
<evidence type="ECO:0000256" key="1">
    <source>
        <dbReference type="SAM" id="MobiDB-lite"/>
    </source>
</evidence>
<feature type="region of interest" description="Disordered" evidence="1">
    <location>
        <begin position="367"/>
        <end position="404"/>
    </location>
</feature>
<reference evidence="2 3" key="1">
    <citation type="journal article" date="2014" name="Genome Announc.">
        <title>Draft genome sequence of the pathogenic fungus Scedosporium apiospermum.</title>
        <authorList>
            <person name="Vandeputte P."/>
            <person name="Ghamrawi S."/>
            <person name="Rechenmann M."/>
            <person name="Iltis A."/>
            <person name="Giraud S."/>
            <person name="Fleury M."/>
            <person name="Thornton C."/>
            <person name="Delhaes L."/>
            <person name="Meyer W."/>
            <person name="Papon N."/>
            <person name="Bouchara J.P."/>
        </authorList>
    </citation>
    <scope>NUCLEOTIDE SEQUENCE [LARGE SCALE GENOMIC DNA]</scope>
    <source>
        <strain evidence="2 3">IHEM 14462</strain>
    </source>
</reference>
<feature type="compositionally biased region" description="Polar residues" evidence="1">
    <location>
        <begin position="193"/>
        <end position="203"/>
    </location>
</feature>
<name>A0A084G8B6_PSEDA</name>
<dbReference type="EMBL" id="JOWA01000092">
    <property type="protein sequence ID" value="KEZ43578.1"/>
    <property type="molecule type" value="Genomic_DNA"/>
</dbReference>
<proteinExistence type="predicted"/>
<dbReference type="KEGG" id="sapo:SAPIO_CDS4503"/>
<feature type="compositionally biased region" description="Basic and acidic residues" evidence="1">
    <location>
        <begin position="382"/>
        <end position="395"/>
    </location>
</feature>
<dbReference type="Proteomes" id="UP000028545">
    <property type="component" value="Unassembled WGS sequence"/>
</dbReference>
<comment type="caution">
    <text evidence="2">The sequence shown here is derived from an EMBL/GenBank/DDBJ whole genome shotgun (WGS) entry which is preliminary data.</text>
</comment>
<keyword evidence="3" id="KW-1185">Reference proteome</keyword>
<sequence>MFGISLPSLGSAARPKVDPKDVPAPTRVIFPPQHVPDSSETGSEAVDGAAPPGSASLVKTLQAICRPGDITGTTFDAFGLKTFYDATPAEVVPDPSYIPDFSTWDSLTIDEAREKNASTRLPLNNGNLSPGCQTYVERKSELSIPNQDAFRTVRRLPAAKGKPQPRLGNSYEFFRCLELFTTYWDDPTVPLPKSSSEEPSTDPSLPASDPAVVGSTSTSTSDDNDGYYRTMTGTAMPAEHRHALLSSFIRLVAYDFGCNVTTPRAEPRLQLCTPLSAVDPGHQPRKSYVPSGCIFVFRTPTKREHARAGMVEGPVAAVSARGTLSLDLELEKNQDLAREILAALVTAQHRAREGKTEQRFGEGQWWTTKKRWGGGPGGPIGREVDKDDVVGDKDASSPPTKKPRKTMAVYDNYRMIRPPSLSWDKKTRYEAIGRPAGVTEYDDIFVISSLFHHVSVLRVRVPQRLLDVIEGADEETVRSWGGLVLWRSKWYDFFVAEERIQAMKLLWGVFAYQMRKTDSEDTAMEG</sequence>
<dbReference type="VEuPathDB" id="FungiDB:SAPIO_CDS4503"/>
<dbReference type="OrthoDB" id="5407653at2759"/>
<dbReference type="GeneID" id="27723575"/>
<dbReference type="HOGENOM" id="CLU_014758_0_0_1"/>
<feature type="region of interest" description="Disordered" evidence="1">
    <location>
        <begin position="190"/>
        <end position="227"/>
    </location>
</feature>